<comment type="catalytic activity">
    <reaction evidence="3">
        <text>N(6)-acetyl-L-lysyl-[protein] + NAD(+) + H2O = 2''-O-acetyl-ADP-D-ribose + nicotinamide + L-lysyl-[protein]</text>
        <dbReference type="Rhea" id="RHEA:43636"/>
        <dbReference type="Rhea" id="RHEA-COMP:9752"/>
        <dbReference type="Rhea" id="RHEA-COMP:10731"/>
        <dbReference type="ChEBI" id="CHEBI:15377"/>
        <dbReference type="ChEBI" id="CHEBI:17154"/>
        <dbReference type="ChEBI" id="CHEBI:29969"/>
        <dbReference type="ChEBI" id="CHEBI:57540"/>
        <dbReference type="ChEBI" id="CHEBI:61930"/>
        <dbReference type="ChEBI" id="CHEBI:83767"/>
        <dbReference type="EC" id="2.3.1.286"/>
    </reaction>
</comment>
<gene>
    <name evidence="3 6" type="primary">cobB</name>
    <name evidence="6" type="ORF">JCM17846_21310</name>
</gene>
<dbReference type="GO" id="GO:0017136">
    <property type="term" value="F:histone deacetylase activity, NAD-dependent"/>
    <property type="evidence" value="ECO:0007669"/>
    <property type="project" value="TreeGrafter"/>
</dbReference>
<protein>
    <recommendedName>
        <fullName evidence="3">NAD-dependent protein deacylase</fullName>
        <ecNumber evidence="3">2.3.1.286</ecNumber>
    </recommendedName>
    <alternativeName>
        <fullName evidence="3">Regulatory protein SIR2 homolog</fullName>
    </alternativeName>
</protein>
<evidence type="ECO:0000256" key="1">
    <source>
        <dbReference type="ARBA" id="ARBA00022679"/>
    </source>
</evidence>
<feature type="binding site" evidence="3 4">
    <location>
        <position position="138"/>
    </location>
    <ligand>
        <name>Zn(2+)</name>
        <dbReference type="ChEBI" id="CHEBI:29105"/>
    </ligand>
</feature>
<accession>A0A5A7NBM5</accession>
<evidence type="ECO:0000256" key="4">
    <source>
        <dbReference type="PROSITE-ProRule" id="PRU00236"/>
    </source>
</evidence>
<dbReference type="InterPro" id="IPR029035">
    <property type="entry name" value="DHS-like_NAD/FAD-binding_dom"/>
</dbReference>
<keyword evidence="7" id="KW-1185">Reference proteome</keyword>
<evidence type="ECO:0000259" key="5">
    <source>
        <dbReference type="PROSITE" id="PS50305"/>
    </source>
</evidence>
<dbReference type="CDD" id="cd01412">
    <property type="entry name" value="SIRT5_Af1_CobB"/>
    <property type="match status" value="1"/>
</dbReference>
<dbReference type="GO" id="GO:0005737">
    <property type="term" value="C:cytoplasm"/>
    <property type="evidence" value="ECO:0007669"/>
    <property type="project" value="UniProtKB-SubCell"/>
</dbReference>
<feature type="binding site" evidence="3">
    <location>
        <position position="57"/>
    </location>
    <ligand>
        <name>substrate</name>
    </ligand>
</feature>
<dbReference type="InterPro" id="IPR026591">
    <property type="entry name" value="Sirtuin_cat_small_dom_sf"/>
</dbReference>
<evidence type="ECO:0000256" key="2">
    <source>
        <dbReference type="ARBA" id="ARBA00023027"/>
    </source>
</evidence>
<comment type="caution">
    <text evidence="6">The sequence shown here is derived from an EMBL/GenBank/DDBJ whole genome shotgun (WGS) entry which is preliminary data.</text>
</comment>
<feature type="binding site" evidence="3 4">
    <location>
        <position position="122"/>
    </location>
    <ligand>
        <name>Zn(2+)</name>
        <dbReference type="ChEBI" id="CHEBI:29105"/>
    </ligand>
</feature>
<dbReference type="GO" id="GO:0036054">
    <property type="term" value="F:protein-malonyllysine demalonylase activity"/>
    <property type="evidence" value="ECO:0007669"/>
    <property type="project" value="InterPro"/>
</dbReference>
<comment type="subcellular location">
    <subcellularLocation>
        <location evidence="3">Cytoplasm</location>
    </subcellularLocation>
</comment>
<keyword evidence="1" id="KW-0808">Transferase</keyword>
<feature type="active site" description="Proton acceptor" evidence="3 4">
    <location>
        <position position="111"/>
    </location>
</feature>
<keyword evidence="3" id="KW-0963">Cytoplasm</keyword>
<dbReference type="Proteomes" id="UP000324996">
    <property type="component" value="Unassembled WGS sequence"/>
</dbReference>
<dbReference type="InterPro" id="IPR027546">
    <property type="entry name" value="Sirtuin_class_III"/>
</dbReference>
<comment type="similarity">
    <text evidence="3">Belongs to the sirtuin family. Class III subfamily.</text>
</comment>
<dbReference type="InterPro" id="IPR003000">
    <property type="entry name" value="Sirtuin"/>
</dbReference>
<keyword evidence="3 4" id="KW-0479">Metal-binding</keyword>
<organism evidence="6 7">
    <name type="scientific">Iodidimonas nitroreducens</name>
    <dbReference type="NCBI Taxonomy" id="1236968"/>
    <lineage>
        <taxon>Bacteria</taxon>
        <taxon>Pseudomonadati</taxon>
        <taxon>Pseudomonadota</taxon>
        <taxon>Alphaproteobacteria</taxon>
        <taxon>Iodidimonadales</taxon>
        <taxon>Iodidimonadaceae</taxon>
        <taxon>Iodidimonas</taxon>
    </lineage>
</organism>
<dbReference type="PANTHER" id="PTHR11085:SF4">
    <property type="entry name" value="NAD-DEPENDENT PROTEIN DEACYLASE"/>
    <property type="match status" value="1"/>
</dbReference>
<comment type="domain">
    <text evidence="3">2 residues (Tyr-54 and Arg-57) present in a large hydrophobic pocket are probably involved in substrate specificity. They are important for desuccinylation activity, but dispensable for deacetylation activity.</text>
</comment>
<comment type="function">
    <text evidence="3">NAD-dependent lysine deacetylase and desuccinylase that specifically removes acetyl and succinyl groups on target proteins. Modulates the activities of several proteins which are inactive in their acylated form.</text>
</comment>
<reference evidence="6 7" key="1">
    <citation type="submission" date="2019-09" db="EMBL/GenBank/DDBJ databases">
        <title>NBRP : Genome information of microbial organism related human and environment.</title>
        <authorList>
            <person name="Hattori M."/>
            <person name="Oshima K."/>
            <person name="Inaba H."/>
            <person name="Suda W."/>
            <person name="Sakamoto M."/>
            <person name="Iino T."/>
            <person name="Kitahara M."/>
            <person name="Oshida Y."/>
            <person name="Iida T."/>
            <person name="Kudo T."/>
            <person name="Itoh T."/>
            <person name="Ohkuma M."/>
        </authorList>
    </citation>
    <scope>NUCLEOTIDE SEQUENCE [LARGE SCALE GENOMIC DNA]</scope>
    <source>
        <strain evidence="6 7">Q-1</strain>
    </source>
</reference>
<dbReference type="EC" id="2.3.1.286" evidence="3"/>
<feature type="binding site" evidence="3">
    <location>
        <position position="221"/>
    </location>
    <ligand>
        <name>NAD(+)</name>
        <dbReference type="ChEBI" id="CHEBI:57540"/>
    </ligand>
</feature>
<dbReference type="InterPro" id="IPR026590">
    <property type="entry name" value="Ssirtuin_cat_dom"/>
</dbReference>
<dbReference type="InterPro" id="IPR050134">
    <property type="entry name" value="NAD-dep_sirtuin_deacylases"/>
</dbReference>
<feature type="domain" description="Deacetylase sirtuin-type" evidence="5">
    <location>
        <begin position="1"/>
        <end position="239"/>
    </location>
</feature>
<dbReference type="RefSeq" id="WP_313981108.1">
    <property type="nucleotide sequence ID" value="NZ_BKCN01000010.1"/>
</dbReference>
<sequence>MPRHVVVLTGAGISAESGLGTFRDAGGLWANHRIEDVATPEGFIKNPQLVHYFYNQRRAELQRVAPNAAHHALVDLEAELEVGMGGGLTLITQNVDDLHERAGSRSVLHMHGELLKARCEACAAVFPWHRDLGSEDVCIACGHSSLRPRIVWFGEVPFHLDAIDAAMARADLFISIGTSGSVYPAAGLVRLARTLGVRTVELNLEPSENHDFFDESHQGPAATIVPAFIADLLARYKKARGA</sequence>
<dbReference type="GO" id="GO:0036055">
    <property type="term" value="F:protein-succinyllysine desuccinylase activity"/>
    <property type="evidence" value="ECO:0007669"/>
    <property type="project" value="UniProtKB-UniRule"/>
</dbReference>
<dbReference type="Gene3D" id="3.40.50.1220">
    <property type="entry name" value="TPP-binding domain"/>
    <property type="match status" value="1"/>
</dbReference>
<feature type="binding site" evidence="3">
    <location>
        <begin position="203"/>
        <end position="205"/>
    </location>
    <ligand>
        <name>NAD(+)</name>
        <dbReference type="ChEBI" id="CHEBI:57540"/>
    </ligand>
</feature>
<dbReference type="PANTHER" id="PTHR11085">
    <property type="entry name" value="NAD-DEPENDENT PROTEIN DEACYLASE SIRTUIN-5, MITOCHONDRIAL-RELATED"/>
    <property type="match status" value="1"/>
</dbReference>
<dbReference type="EMBL" id="BKCN01000010">
    <property type="protein sequence ID" value="GER04449.1"/>
    <property type="molecule type" value="Genomic_DNA"/>
</dbReference>
<proteinExistence type="inferred from homology"/>
<feature type="binding site" evidence="3">
    <location>
        <begin position="177"/>
        <end position="179"/>
    </location>
    <ligand>
        <name>NAD(+)</name>
        <dbReference type="ChEBI" id="CHEBI:57540"/>
    </ligand>
</feature>
<comment type="cofactor">
    <cofactor evidence="3">
        <name>Zn(2+)</name>
        <dbReference type="ChEBI" id="CHEBI:29105"/>
    </cofactor>
    <text evidence="3">Binds 1 zinc ion per subunit.</text>
</comment>
<feature type="binding site" evidence="3">
    <location>
        <begin position="93"/>
        <end position="96"/>
    </location>
    <ligand>
        <name>NAD(+)</name>
        <dbReference type="ChEBI" id="CHEBI:57540"/>
    </ligand>
</feature>
<name>A0A5A7NBM5_9PROT</name>
<dbReference type="GO" id="GO:0008270">
    <property type="term" value="F:zinc ion binding"/>
    <property type="evidence" value="ECO:0007669"/>
    <property type="project" value="UniProtKB-UniRule"/>
</dbReference>
<dbReference type="GO" id="GO:0070403">
    <property type="term" value="F:NAD+ binding"/>
    <property type="evidence" value="ECO:0007669"/>
    <property type="project" value="UniProtKB-UniRule"/>
</dbReference>
<evidence type="ECO:0000256" key="3">
    <source>
        <dbReference type="HAMAP-Rule" id="MF_01121"/>
    </source>
</evidence>
<keyword evidence="3 4" id="KW-0862">Zinc</keyword>
<dbReference type="Gene3D" id="3.30.1600.10">
    <property type="entry name" value="SIR2/SIRT2 'Small Domain"/>
    <property type="match status" value="1"/>
</dbReference>
<feature type="binding site" evidence="3">
    <location>
        <position position="54"/>
    </location>
    <ligand>
        <name>substrate</name>
    </ligand>
</feature>
<dbReference type="PROSITE" id="PS50305">
    <property type="entry name" value="SIRTUIN"/>
    <property type="match status" value="1"/>
</dbReference>
<dbReference type="AlphaFoldDB" id="A0A5A7NBM5"/>
<evidence type="ECO:0000313" key="6">
    <source>
        <dbReference type="EMBL" id="GER04449.1"/>
    </source>
</evidence>
<comment type="catalytic activity">
    <reaction evidence="3">
        <text>N(6)-succinyl-L-lysyl-[protein] + NAD(+) + H2O = 2''-O-succinyl-ADP-D-ribose + nicotinamide + L-lysyl-[protein]</text>
        <dbReference type="Rhea" id="RHEA:47668"/>
        <dbReference type="Rhea" id="RHEA-COMP:9752"/>
        <dbReference type="Rhea" id="RHEA-COMP:11877"/>
        <dbReference type="ChEBI" id="CHEBI:15377"/>
        <dbReference type="ChEBI" id="CHEBI:17154"/>
        <dbReference type="ChEBI" id="CHEBI:29969"/>
        <dbReference type="ChEBI" id="CHEBI:57540"/>
        <dbReference type="ChEBI" id="CHEBI:87830"/>
        <dbReference type="ChEBI" id="CHEBI:87832"/>
    </reaction>
</comment>
<dbReference type="HAMAP" id="MF_01121">
    <property type="entry name" value="Sirtuin_ClassIII"/>
    <property type="match status" value="1"/>
</dbReference>
<dbReference type="SUPFAM" id="SSF52467">
    <property type="entry name" value="DHS-like NAD/FAD-binding domain"/>
    <property type="match status" value="1"/>
</dbReference>
<feature type="binding site" evidence="3 4">
    <location>
        <position position="141"/>
    </location>
    <ligand>
        <name>Zn(2+)</name>
        <dbReference type="ChEBI" id="CHEBI:29105"/>
    </ligand>
</feature>
<evidence type="ECO:0000313" key="7">
    <source>
        <dbReference type="Proteomes" id="UP000324996"/>
    </source>
</evidence>
<feature type="binding site" evidence="3 4">
    <location>
        <position position="119"/>
    </location>
    <ligand>
        <name>Zn(2+)</name>
        <dbReference type="ChEBI" id="CHEBI:29105"/>
    </ligand>
</feature>
<keyword evidence="2 3" id="KW-0520">NAD</keyword>
<dbReference type="Pfam" id="PF02146">
    <property type="entry name" value="SIR2"/>
    <property type="match status" value="1"/>
</dbReference>
<feature type="binding site" evidence="3">
    <location>
        <begin position="10"/>
        <end position="29"/>
    </location>
    <ligand>
        <name>NAD(+)</name>
        <dbReference type="ChEBI" id="CHEBI:57540"/>
    </ligand>
</feature>